<dbReference type="EMBL" id="JACGLT010000002">
    <property type="protein sequence ID" value="MBA6151850.1"/>
    <property type="molecule type" value="Genomic_DNA"/>
</dbReference>
<accession>A0A7W2M373</accession>
<reference evidence="1 2" key="1">
    <citation type="submission" date="2020-07" db="EMBL/GenBank/DDBJ databases">
        <title>Bacterium isolated from marine sediment.</title>
        <authorList>
            <person name="Shang D."/>
        </authorList>
    </citation>
    <scope>NUCLEOTIDE SEQUENCE [LARGE SCALE GENOMIC DNA]</scope>
    <source>
        <strain evidence="1 2">F6074</strain>
    </source>
</reference>
<name>A0A7W2M373_9FLAO</name>
<evidence type="ECO:0000313" key="2">
    <source>
        <dbReference type="Proteomes" id="UP000541857"/>
    </source>
</evidence>
<sequence length="441" mass="48841">MCFPEGHPQVMWFSMEGILHEEITNSNELLTVAPATTVYQAHYSRILLLKVDGAIQSAVFSLYPSKDATNEVFSGEIMVTDMEGHFLKGYRVSSGVSVAQFTARLVETSDGAANRMAKLTCPTHGECTPNTDCVICIQELDEILIVSNDRDTNTGGGNANYFPIMDIYYGGSNGPLSAIQNTGLEWDYGSRGGGNSGYNDGNEKEVWDCGGSKVYNPRTKAWECPAGMVDNGYECVVEEVVIINNLTGKAKCVYEKLEKSNSKLFQETIGKFIDDPRYNLIFKNGKCNLGGAAGCTNSQEISLTGNVVITIEQLSGSVLENAAMILHEGIHAEIARYVQRHTTGEDSNNRARMFQLYKFYQESGVPSHHLDHPYMTLNYINPIASALRQLDGNKYPLDYYKSFAWDGLRNWDVPSLLGIEQSAEFEKYRKIVESNTSLSCD</sequence>
<dbReference type="AlphaFoldDB" id="A0A7W2M373"/>
<comment type="caution">
    <text evidence="1">The sequence shown here is derived from an EMBL/GenBank/DDBJ whole genome shotgun (WGS) entry which is preliminary data.</text>
</comment>
<organism evidence="1 2">
    <name type="scientific">Gelidibacter maritimus</name>
    <dbReference type="NCBI Taxonomy" id="2761487"/>
    <lineage>
        <taxon>Bacteria</taxon>
        <taxon>Pseudomonadati</taxon>
        <taxon>Bacteroidota</taxon>
        <taxon>Flavobacteriia</taxon>
        <taxon>Flavobacteriales</taxon>
        <taxon>Flavobacteriaceae</taxon>
        <taxon>Gelidibacter</taxon>
    </lineage>
</organism>
<keyword evidence="2" id="KW-1185">Reference proteome</keyword>
<gene>
    <name evidence="1" type="ORF">H3Z82_03830</name>
</gene>
<dbReference type="RefSeq" id="WP_182202650.1">
    <property type="nucleotide sequence ID" value="NZ_JACGLT010000002.1"/>
</dbReference>
<proteinExistence type="predicted"/>
<evidence type="ECO:0000313" key="1">
    <source>
        <dbReference type="EMBL" id="MBA6151850.1"/>
    </source>
</evidence>
<dbReference type="Proteomes" id="UP000541857">
    <property type="component" value="Unassembled WGS sequence"/>
</dbReference>
<protein>
    <submittedName>
        <fullName evidence="1">Uncharacterized protein</fullName>
    </submittedName>
</protein>